<dbReference type="AlphaFoldDB" id="A0A5J4QBT8"/>
<proteinExistence type="predicted"/>
<dbReference type="EMBL" id="SNRW01045961">
    <property type="protein sequence ID" value="KAA6319225.1"/>
    <property type="molecule type" value="Genomic_DNA"/>
</dbReference>
<reference evidence="1 2" key="1">
    <citation type="submission" date="2019-03" db="EMBL/GenBank/DDBJ databases">
        <title>Single cell metagenomics reveals metabolic interactions within the superorganism composed of flagellate Streblomastix strix and complex community of Bacteroidetes bacteria on its surface.</title>
        <authorList>
            <person name="Treitli S.C."/>
            <person name="Kolisko M."/>
            <person name="Husnik F."/>
            <person name="Keeling P."/>
            <person name="Hampl V."/>
        </authorList>
    </citation>
    <scope>NUCLEOTIDE SEQUENCE [LARGE SCALE GENOMIC DNA]</scope>
    <source>
        <strain evidence="1">ST1C</strain>
    </source>
</reference>
<accession>A0A5J4QBT8</accession>
<protein>
    <submittedName>
        <fullName evidence="1">Uncharacterized protein</fullName>
    </submittedName>
</protein>
<feature type="non-terminal residue" evidence="1">
    <location>
        <position position="1"/>
    </location>
</feature>
<organism evidence="1 2">
    <name type="scientific">Streblomastix strix</name>
    <dbReference type="NCBI Taxonomy" id="222440"/>
    <lineage>
        <taxon>Eukaryota</taxon>
        <taxon>Metamonada</taxon>
        <taxon>Preaxostyla</taxon>
        <taxon>Oxymonadida</taxon>
        <taxon>Streblomastigidae</taxon>
        <taxon>Streblomastix</taxon>
    </lineage>
</organism>
<gene>
    <name evidence="1" type="ORF">EZS28_054846</name>
</gene>
<evidence type="ECO:0000313" key="2">
    <source>
        <dbReference type="Proteomes" id="UP000324800"/>
    </source>
</evidence>
<sequence>NPIENIREGSMNCIKVLAIDEANRSVIAKDGFKIPK</sequence>
<evidence type="ECO:0000313" key="1">
    <source>
        <dbReference type="EMBL" id="KAA6319225.1"/>
    </source>
</evidence>
<name>A0A5J4QBT8_9EUKA</name>
<comment type="caution">
    <text evidence="1">The sequence shown here is derived from an EMBL/GenBank/DDBJ whole genome shotgun (WGS) entry which is preliminary data.</text>
</comment>
<dbReference type="Proteomes" id="UP000324800">
    <property type="component" value="Unassembled WGS sequence"/>
</dbReference>